<evidence type="ECO:0008006" key="3">
    <source>
        <dbReference type="Google" id="ProtNLM"/>
    </source>
</evidence>
<dbReference type="Proteomes" id="UP000251993">
    <property type="component" value="Chromosome"/>
</dbReference>
<dbReference type="KEGG" id="run:DR864_10690"/>
<dbReference type="OrthoDB" id="266279at2"/>
<dbReference type="AlphaFoldDB" id="A0A344THQ3"/>
<organism evidence="1 2">
    <name type="scientific">Runella rosea</name>
    <dbReference type="NCBI Taxonomy" id="2259595"/>
    <lineage>
        <taxon>Bacteria</taxon>
        <taxon>Pseudomonadati</taxon>
        <taxon>Bacteroidota</taxon>
        <taxon>Cytophagia</taxon>
        <taxon>Cytophagales</taxon>
        <taxon>Spirosomataceae</taxon>
        <taxon>Runella</taxon>
    </lineage>
</organism>
<reference evidence="1 2" key="1">
    <citation type="submission" date="2018-07" db="EMBL/GenBank/DDBJ databases">
        <title>Genome sequencing of Runella.</title>
        <authorList>
            <person name="Baek M.-G."/>
            <person name="Yi H."/>
        </authorList>
    </citation>
    <scope>NUCLEOTIDE SEQUENCE [LARGE SCALE GENOMIC DNA]</scope>
    <source>
        <strain evidence="1 2">HYN0085</strain>
    </source>
</reference>
<dbReference type="RefSeq" id="WP_114066959.1">
    <property type="nucleotide sequence ID" value="NZ_CP030850.1"/>
</dbReference>
<keyword evidence="2" id="KW-1185">Reference proteome</keyword>
<accession>A0A344THQ3</accession>
<name>A0A344THQ3_9BACT</name>
<sequence>MKKIYKSTVSVMKLSFLVAILLLLSESCTIRREYVVPVAQTIDPTDVNGLTRILVYYQGGINTPPPTSVRRVVGTPPTPSPAGTGVPIISNLNGRLTSSNGSTAILTFNYRNATNGLAGVYVQVAGADSYADVPYVTNASSGSGNLQLNVSIPSNVGRGEFRVSLCVYDATGKISNVLSTTIEVLRLGTGALQISLSWGTATDQDLHVIDPFGEEIYFDDKTSSSGGFLDRDDTNGFGPENVYWENAPDGKYIVEVNDYENTSTPNPFVVTVTSPNRSKRYNGETRQGNRVRVVEIVKNGSSYTY</sequence>
<evidence type="ECO:0000313" key="2">
    <source>
        <dbReference type="Proteomes" id="UP000251993"/>
    </source>
</evidence>
<protein>
    <recommendedName>
        <fullName evidence="3">DUF2135 domain-containing protein</fullName>
    </recommendedName>
</protein>
<evidence type="ECO:0000313" key="1">
    <source>
        <dbReference type="EMBL" id="AXE18174.1"/>
    </source>
</evidence>
<proteinExistence type="predicted"/>
<dbReference type="Gene3D" id="2.60.120.380">
    <property type="match status" value="1"/>
</dbReference>
<dbReference type="EMBL" id="CP030850">
    <property type="protein sequence ID" value="AXE18174.1"/>
    <property type="molecule type" value="Genomic_DNA"/>
</dbReference>
<gene>
    <name evidence="1" type="ORF">DR864_10690</name>
</gene>